<dbReference type="SUPFAM" id="SSF49758">
    <property type="entry name" value="Calpain large subunit, middle domain (domain III)"/>
    <property type="match status" value="3"/>
</dbReference>
<evidence type="ECO:0000259" key="11">
    <source>
        <dbReference type="PROSITE" id="PS50203"/>
    </source>
</evidence>
<dbReference type="GO" id="GO:0009231">
    <property type="term" value="P:riboflavin biosynthetic process"/>
    <property type="evidence" value="ECO:0007669"/>
    <property type="project" value="UniProtKB-UniPathway"/>
</dbReference>
<dbReference type="SUPFAM" id="SSF54001">
    <property type="entry name" value="Cysteine proteinases"/>
    <property type="match status" value="1"/>
</dbReference>
<name>A0A3R7KHB2_9STRA</name>
<comment type="caution">
    <text evidence="9">Lacks conserved residue(s) required for the propagation of feature annotation.</text>
</comment>
<comment type="pathway">
    <text evidence="1">Cofactor biosynthesis; riboflavin biosynthesis.</text>
</comment>
<evidence type="ECO:0000256" key="7">
    <source>
        <dbReference type="ARBA" id="ARBA00022801"/>
    </source>
</evidence>
<feature type="compositionally biased region" description="Acidic residues" evidence="10">
    <location>
        <begin position="1114"/>
        <end position="1124"/>
    </location>
</feature>
<accession>A0A3R7KHB2</accession>
<dbReference type="Gene3D" id="3.90.70.10">
    <property type="entry name" value="Cysteine proteinases"/>
    <property type="match status" value="1"/>
</dbReference>
<evidence type="ECO:0000313" key="13">
    <source>
        <dbReference type="Proteomes" id="UP000284657"/>
    </source>
</evidence>
<dbReference type="InterPro" id="IPR038765">
    <property type="entry name" value="Papain-like_cys_pep_sf"/>
</dbReference>
<dbReference type="UniPathway" id="UPA00275"/>
<keyword evidence="5" id="KW-0645">Protease</keyword>
<comment type="similarity">
    <text evidence="3">Belongs to the peptidase C2 family.</text>
</comment>
<feature type="region of interest" description="Disordered" evidence="10">
    <location>
        <begin position="846"/>
        <end position="865"/>
    </location>
</feature>
<keyword evidence="7" id="KW-0378">Hydrolase</keyword>
<dbReference type="InterPro" id="IPR022682">
    <property type="entry name" value="Calpain_domain_III"/>
</dbReference>
<proteinExistence type="inferred from homology"/>
<evidence type="ECO:0000256" key="4">
    <source>
        <dbReference type="ARBA" id="ARBA00022619"/>
    </source>
</evidence>
<feature type="domain" description="Calpain catalytic" evidence="11">
    <location>
        <begin position="271"/>
        <end position="659"/>
    </location>
</feature>
<dbReference type="SUPFAM" id="SSF52121">
    <property type="entry name" value="Lumazine synthase"/>
    <property type="match status" value="1"/>
</dbReference>
<feature type="region of interest" description="Disordered" evidence="10">
    <location>
        <begin position="1"/>
        <end position="79"/>
    </location>
</feature>
<keyword evidence="4" id="KW-0686">Riboflavin biosynthesis</keyword>
<feature type="compositionally biased region" description="Low complexity" evidence="10">
    <location>
        <begin position="61"/>
        <end position="78"/>
    </location>
</feature>
<evidence type="ECO:0000256" key="5">
    <source>
        <dbReference type="ARBA" id="ARBA00022670"/>
    </source>
</evidence>
<evidence type="ECO:0000256" key="8">
    <source>
        <dbReference type="ARBA" id="ARBA00022807"/>
    </source>
</evidence>
<dbReference type="Pfam" id="PF00648">
    <property type="entry name" value="Peptidase_C2"/>
    <property type="match status" value="1"/>
</dbReference>
<dbReference type="GO" id="GO:0009349">
    <property type="term" value="C:riboflavin synthase complex"/>
    <property type="evidence" value="ECO:0007669"/>
    <property type="project" value="InterPro"/>
</dbReference>
<organism evidence="12 13">
    <name type="scientific">Phytophthora kernoviae</name>
    <dbReference type="NCBI Taxonomy" id="325452"/>
    <lineage>
        <taxon>Eukaryota</taxon>
        <taxon>Sar</taxon>
        <taxon>Stramenopiles</taxon>
        <taxon>Oomycota</taxon>
        <taxon>Peronosporomycetes</taxon>
        <taxon>Peronosporales</taxon>
        <taxon>Peronosporaceae</taxon>
        <taxon>Phytophthora</taxon>
    </lineage>
</organism>
<keyword evidence="6" id="KW-0808">Transferase</keyword>
<protein>
    <recommendedName>
        <fullName evidence="11">Calpain catalytic domain-containing protein</fullName>
    </recommendedName>
</protein>
<dbReference type="InterPro" id="IPR022683">
    <property type="entry name" value="Calpain_III"/>
</dbReference>
<dbReference type="Gene3D" id="3.40.50.960">
    <property type="entry name" value="Lumazine/riboflavin synthase"/>
    <property type="match status" value="1"/>
</dbReference>
<comment type="caution">
    <text evidence="12">The sequence shown here is derived from an EMBL/GenBank/DDBJ whole genome shotgun (WGS) entry which is preliminary data.</text>
</comment>
<feature type="compositionally biased region" description="Basic and acidic residues" evidence="10">
    <location>
        <begin position="696"/>
        <end position="712"/>
    </location>
</feature>
<dbReference type="InterPro" id="IPR022684">
    <property type="entry name" value="Calpain_cysteine_protease"/>
</dbReference>
<dbReference type="PROSITE" id="PS50203">
    <property type="entry name" value="CALPAIN_CAT"/>
    <property type="match status" value="1"/>
</dbReference>
<dbReference type="Pfam" id="PF01067">
    <property type="entry name" value="Calpain_III"/>
    <property type="match status" value="1"/>
</dbReference>
<dbReference type="PANTHER" id="PTHR10183:SF379">
    <property type="entry name" value="CALPAIN-5"/>
    <property type="match status" value="1"/>
</dbReference>
<dbReference type="PANTHER" id="PTHR10183">
    <property type="entry name" value="CALPAIN"/>
    <property type="match status" value="1"/>
</dbReference>
<dbReference type="GO" id="GO:0016740">
    <property type="term" value="F:transferase activity"/>
    <property type="evidence" value="ECO:0007669"/>
    <property type="project" value="UniProtKB-KW"/>
</dbReference>
<evidence type="ECO:0000256" key="1">
    <source>
        <dbReference type="ARBA" id="ARBA00005104"/>
    </source>
</evidence>
<reference evidence="12 13" key="1">
    <citation type="submission" date="2018-07" db="EMBL/GenBank/DDBJ databases">
        <title>Genome sequencing of oomycete isolates from Chile give support for New Zealand origin for Phytophthora kernoviae and make available the first Nothophytophthora sp. genome.</title>
        <authorList>
            <person name="Studholme D.J."/>
            <person name="Sanfuentes E."/>
            <person name="Panda P."/>
            <person name="Hill R."/>
            <person name="Sambles C."/>
            <person name="Grant M."/>
            <person name="Williams N.M."/>
            <person name="Mcdougal R.L."/>
        </authorList>
    </citation>
    <scope>NUCLEOTIDE SEQUENCE [LARGE SCALE GENOMIC DNA]</scope>
    <source>
        <strain evidence="12">Chile7</strain>
    </source>
</reference>
<dbReference type="InterPro" id="IPR036467">
    <property type="entry name" value="LS/RS_sf"/>
</dbReference>
<evidence type="ECO:0000256" key="9">
    <source>
        <dbReference type="PROSITE-ProRule" id="PRU00239"/>
    </source>
</evidence>
<dbReference type="InterPro" id="IPR002180">
    <property type="entry name" value="LS/RS"/>
</dbReference>
<dbReference type="GO" id="GO:0006508">
    <property type="term" value="P:proteolysis"/>
    <property type="evidence" value="ECO:0007669"/>
    <property type="project" value="UniProtKB-KW"/>
</dbReference>
<dbReference type="EMBL" id="MBAD02001592">
    <property type="protein sequence ID" value="RLN53276.1"/>
    <property type="molecule type" value="Genomic_DNA"/>
</dbReference>
<evidence type="ECO:0000256" key="3">
    <source>
        <dbReference type="ARBA" id="ARBA00007623"/>
    </source>
</evidence>
<feature type="region of interest" description="Disordered" evidence="10">
    <location>
        <begin position="680"/>
        <end position="712"/>
    </location>
</feature>
<evidence type="ECO:0000256" key="10">
    <source>
        <dbReference type="SAM" id="MobiDB-lite"/>
    </source>
</evidence>
<dbReference type="GO" id="GO:0004198">
    <property type="term" value="F:calcium-dependent cysteine-type endopeptidase activity"/>
    <property type="evidence" value="ECO:0007669"/>
    <property type="project" value="InterPro"/>
</dbReference>
<dbReference type="Gene3D" id="2.60.120.380">
    <property type="match status" value="2"/>
</dbReference>
<keyword evidence="8" id="KW-0788">Thiol protease</keyword>
<evidence type="ECO:0000313" key="12">
    <source>
        <dbReference type="EMBL" id="RLN53276.1"/>
    </source>
</evidence>
<dbReference type="Proteomes" id="UP000284657">
    <property type="component" value="Unassembled WGS sequence"/>
</dbReference>
<comment type="similarity">
    <text evidence="2">Belongs to the DMRL synthase family.</text>
</comment>
<dbReference type="InterPro" id="IPR036213">
    <property type="entry name" value="Calpain_III_sf"/>
</dbReference>
<dbReference type="InterPro" id="IPR001300">
    <property type="entry name" value="Peptidase_C2_calpain_cat"/>
</dbReference>
<feature type="compositionally biased region" description="Gly residues" evidence="10">
    <location>
        <begin position="848"/>
        <end position="862"/>
    </location>
</feature>
<dbReference type="SMART" id="SM00720">
    <property type="entry name" value="calpain_III"/>
    <property type="match status" value="1"/>
</dbReference>
<evidence type="ECO:0000256" key="2">
    <source>
        <dbReference type="ARBA" id="ARBA00007424"/>
    </source>
</evidence>
<dbReference type="SMART" id="SM00230">
    <property type="entry name" value="CysPc"/>
    <property type="match status" value="1"/>
</dbReference>
<evidence type="ECO:0000256" key="6">
    <source>
        <dbReference type="ARBA" id="ARBA00022679"/>
    </source>
</evidence>
<dbReference type="Pfam" id="PF00885">
    <property type="entry name" value="DMRL_synthase"/>
    <property type="match status" value="1"/>
</dbReference>
<gene>
    <name evidence="12" type="ORF">BBJ29_008069</name>
</gene>
<feature type="region of interest" description="Disordered" evidence="10">
    <location>
        <begin position="1106"/>
        <end position="1135"/>
    </location>
</feature>
<sequence length="1389" mass="150386">MSTLTSTDMGELKRPTTRVHAPPGGGSTWSFGDDSAPASTGRKRFVQPPAHTEVDTKMESPRAAPAPAPSAVQKPVQASATKTQGAVRVALLKTSADAELVDRAVQNCFEKLETQAVSSETFTVTTLEQLPYAANKLTEFGGFDGVICFGFINSQEPQFPALSAALTQSFIDISVKNVRPVVRAVFAGEPKVASVRMKGGWASTCTVTNSRRFASPYKLPVNTLTLYARTVAMPHRALRVDSTSILPQAAENEIIQWLSSQQDEASGLNPLYEDPDFSSTELSSLYIDPTKLPDYVPQQNATLYSDKPAGSVCWYRPTEYTESPDYFKSSAGCGVLREGQFNDSWLLGVFAAVALHPDNLIENLFVSESLNSFKQFGIFTCRFYKDDQWVTVTTDTKVPYSMELQPDDKSVGTFTPPGSVLYGGSADKNEVFIPLLEKAYAKLHGSYQTLDEKHGGGLGGSAGTSSGRILEAFLDCTGGSAHRVDLQHERVKQLQFDQVNAGNPTAAASSPTALLWKQMLRYKRKKCILTTQLRQLSFNAQDVTAMGIVKNRQYVIQHVTEVGLPTAGGSSAAGSSSSGQQAPAAVLRFVKLKTVWGRGMWKGEWSNDDSKWEEHAQIEQAMRSDPRCEFSRSGHDGCFWMVWEDLLDTFTELFVAHIFTPDVHQYSVRGDWVGTTAAGAPAKTSIGAPPTSGGTGDDHHHGQVTRSKENSIEKTRWAWIQDADPNWHRNPQFKLSIPVQSLSTNGKDTNDKAVSGVLVSLTQRDFRLYGGDNYAVNLVLLREKLSLAAAASSDSPHAIWEFKRSHVAAEAHSYENSASTIDTTGFAATPATPATPSLAHPATPLTGGVSGSGGVNPGGGGQPKALPERELVKEDIILAPGAAYYLIPYTTNPKVEMEFFLRIVSPRPVRVERVPPILSVIRTGRWRVDTGGAVNGETAGASDVNTNAVETTTAGGPLLLLPLPQAHVAGEENPSWCQNPQFWLRFAERSPRERRRLRKLLTAKAYVTIKVILRKTSHRALLGNKSRQQREAAKDRANFVGITAVRVASHVAPPPVVVGGSGSSAATQLRAHAKGQKTNFLGEIVDSPYAKANAISKASIRGTKFRNNDSIGNAEDDDVDDDGEPPAQTDAQSGVLPSNFPTPKFFVKPTEWCRLSSYSSPASACLYLRKIPKEWLLASDSQSAVSSSGGGGLLLVPTLGEPGIEGSFELQIDCDFPLLVDELPKGAGAVQSVPGEWTVSQSGGCHLHPDWRQNPKFYLQMQGVRPTKVRITLTRSELEWKSRCQRDSVGTMIGFYLFRGGSGKFVRPGDSESGDSGSAPNHIVINGRPWSETDFVPLHAVSSPPDLVLSAAAKGGYVIIPATYEPGRLGKFVLSVQCDTEFSLTCDTE</sequence>